<dbReference type="InterPro" id="IPR003010">
    <property type="entry name" value="C-N_Hydrolase"/>
</dbReference>
<dbReference type="STRING" id="101127.A0A1X2G4B1"/>
<keyword evidence="4 8" id="KW-0547">Nucleotide-binding</keyword>
<dbReference type="EC" id="6.3.5.1" evidence="8"/>
<dbReference type="OrthoDB" id="2020662at2759"/>
<dbReference type="GO" id="GO:0005634">
    <property type="term" value="C:nucleus"/>
    <property type="evidence" value="ECO:0007669"/>
    <property type="project" value="EnsemblFungi"/>
</dbReference>
<dbReference type="PROSITE" id="PS50263">
    <property type="entry name" value="CN_HYDROLASE"/>
    <property type="match status" value="1"/>
</dbReference>
<dbReference type="CDD" id="cd07570">
    <property type="entry name" value="GAT_Gln-NAD-synth"/>
    <property type="match status" value="1"/>
</dbReference>
<dbReference type="Pfam" id="PF02540">
    <property type="entry name" value="NAD_synthase"/>
    <property type="match status" value="1"/>
</dbReference>
<name>A0A1X2G4B1_9FUNG</name>
<dbReference type="PANTHER" id="PTHR23090">
    <property type="entry name" value="NH 3 /GLUTAMINE-DEPENDENT NAD + SYNTHETASE"/>
    <property type="match status" value="1"/>
</dbReference>
<dbReference type="GO" id="GO:0034354">
    <property type="term" value="P:'de novo' NAD+ biosynthetic process from L-tryptophan"/>
    <property type="evidence" value="ECO:0007669"/>
    <property type="project" value="EnsemblFungi"/>
</dbReference>
<evidence type="ECO:0000256" key="7">
    <source>
        <dbReference type="ARBA" id="ARBA00052340"/>
    </source>
</evidence>
<comment type="pathway">
    <text evidence="1 8">Cofactor biosynthesis; NAD(+) biosynthesis; NAD(+) from deamido-NAD(+) (L-Gln route): step 1/1.</text>
</comment>
<dbReference type="InterPro" id="IPR014729">
    <property type="entry name" value="Rossmann-like_a/b/a_fold"/>
</dbReference>
<dbReference type="SUPFAM" id="SSF52402">
    <property type="entry name" value="Adenine nucleotide alpha hydrolases-like"/>
    <property type="match status" value="1"/>
</dbReference>
<dbReference type="GO" id="GO:0005737">
    <property type="term" value="C:cytoplasm"/>
    <property type="evidence" value="ECO:0007669"/>
    <property type="project" value="EnsemblFungi"/>
</dbReference>
<dbReference type="UniPathway" id="UPA00253">
    <property type="reaction ID" value="UER00334"/>
</dbReference>
<dbReference type="EMBL" id="MCGT01000047">
    <property type="protein sequence ID" value="ORX44588.1"/>
    <property type="molecule type" value="Genomic_DNA"/>
</dbReference>
<evidence type="ECO:0000256" key="3">
    <source>
        <dbReference type="ARBA" id="ARBA00022598"/>
    </source>
</evidence>
<dbReference type="SUPFAM" id="SSF56317">
    <property type="entry name" value="Carbon-nitrogen hydrolase"/>
    <property type="match status" value="1"/>
</dbReference>
<evidence type="ECO:0000256" key="1">
    <source>
        <dbReference type="ARBA" id="ARBA00005188"/>
    </source>
</evidence>
<evidence type="ECO:0000256" key="5">
    <source>
        <dbReference type="ARBA" id="ARBA00022840"/>
    </source>
</evidence>
<dbReference type="FunFam" id="3.40.50.620:FF:000036">
    <property type="entry name" value="Glutamine-dependent NAD(+) synthetase"/>
    <property type="match status" value="1"/>
</dbReference>
<evidence type="ECO:0000313" key="11">
    <source>
        <dbReference type="EMBL" id="ORX44588.1"/>
    </source>
</evidence>
<dbReference type="PIRSF" id="PIRSF006630">
    <property type="entry name" value="NADS_GAT"/>
    <property type="match status" value="1"/>
</dbReference>
<dbReference type="Proteomes" id="UP000242146">
    <property type="component" value="Unassembled WGS sequence"/>
</dbReference>
<dbReference type="GO" id="GO:0005524">
    <property type="term" value="F:ATP binding"/>
    <property type="evidence" value="ECO:0007669"/>
    <property type="project" value="UniProtKB-UniRule"/>
</dbReference>
<reference evidence="11 12" key="1">
    <citation type="submission" date="2016-07" db="EMBL/GenBank/DDBJ databases">
        <title>Pervasive Adenine N6-methylation of Active Genes in Fungi.</title>
        <authorList>
            <consortium name="DOE Joint Genome Institute"/>
            <person name="Mondo S.J."/>
            <person name="Dannebaum R.O."/>
            <person name="Kuo R.C."/>
            <person name="Labutti K."/>
            <person name="Haridas S."/>
            <person name="Kuo A."/>
            <person name="Salamov A."/>
            <person name="Ahrendt S.R."/>
            <person name="Lipzen A."/>
            <person name="Sullivan W."/>
            <person name="Andreopoulos W.B."/>
            <person name="Clum A."/>
            <person name="Lindquist E."/>
            <person name="Daum C."/>
            <person name="Ramamoorthy G.K."/>
            <person name="Gryganskyi A."/>
            <person name="Culley D."/>
            <person name="Magnuson J.K."/>
            <person name="James T.Y."/>
            <person name="O'Malley M.A."/>
            <person name="Stajich J.E."/>
            <person name="Spatafora J.W."/>
            <person name="Visel A."/>
            <person name="Grigoriev I.V."/>
        </authorList>
    </citation>
    <scope>NUCLEOTIDE SEQUENCE [LARGE SCALE GENOMIC DNA]</scope>
    <source>
        <strain evidence="11 12">NRRL 3301</strain>
    </source>
</reference>
<dbReference type="Gene3D" id="3.40.50.620">
    <property type="entry name" value="HUPs"/>
    <property type="match status" value="1"/>
</dbReference>
<evidence type="ECO:0000256" key="9">
    <source>
        <dbReference type="SAM" id="MobiDB-lite"/>
    </source>
</evidence>
<feature type="region of interest" description="Disordered" evidence="9">
    <location>
        <begin position="306"/>
        <end position="328"/>
    </location>
</feature>
<comment type="catalytic activity">
    <reaction evidence="7 8">
        <text>deamido-NAD(+) + L-glutamine + ATP + H2O = L-glutamate + AMP + diphosphate + NAD(+) + H(+)</text>
        <dbReference type="Rhea" id="RHEA:24384"/>
        <dbReference type="ChEBI" id="CHEBI:15377"/>
        <dbReference type="ChEBI" id="CHEBI:15378"/>
        <dbReference type="ChEBI" id="CHEBI:29985"/>
        <dbReference type="ChEBI" id="CHEBI:30616"/>
        <dbReference type="ChEBI" id="CHEBI:33019"/>
        <dbReference type="ChEBI" id="CHEBI:57540"/>
        <dbReference type="ChEBI" id="CHEBI:58359"/>
        <dbReference type="ChEBI" id="CHEBI:58437"/>
        <dbReference type="ChEBI" id="CHEBI:456215"/>
        <dbReference type="EC" id="6.3.5.1"/>
    </reaction>
</comment>
<dbReference type="NCBIfam" id="TIGR00552">
    <property type="entry name" value="nadE"/>
    <property type="match status" value="1"/>
</dbReference>
<feature type="domain" description="CN hydrolase" evidence="10">
    <location>
        <begin position="5"/>
        <end position="274"/>
    </location>
</feature>
<evidence type="ECO:0000256" key="4">
    <source>
        <dbReference type="ARBA" id="ARBA00022741"/>
    </source>
</evidence>
<keyword evidence="3 8" id="KW-0436">Ligase</keyword>
<dbReference type="PANTHER" id="PTHR23090:SF9">
    <property type="entry name" value="GLUTAMINE-DEPENDENT NAD(+) SYNTHETASE"/>
    <property type="match status" value="1"/>
</dbReference>
<dbReference type="InterPro" id="IPR014445">
    <property type="entry name" value="Gln-dep_NAD_synthase"/>
</dbReference>
<dbReference type="InterPro" id="IPR003694">
    <property type="entry name" value="NAD_synthase"/>
</dbReference>
<comment type="caution">
    <text evidence="11">The sequence shown here is derived from an EMBL/GenBank/DDBJ whole genome shotgun (WGS) entry which is preliminary data.</text>
</comment>
<proteinExistence type="inferred from homology"/>
<gene>
    <name evidence="11" type="ORF">DM01DRAFT_1329016</name>
</gene>
<dbReference type="Pfam" id="PF00795">
    <property type="entry name" value="CN_hydrolase"/>
    <property type="match status" value="1"/>
</dbReference>
<dbReference type="HAMAP" id="MF_02090">
    <property type="entry name" value="NadE_glutamine_dep"/>
    <property type="match status" value="1"/>
</dbReference>
<dbReference type="CDD" id="cd00553">
    <property type="entry name" value="NAD_synthase"/>
    <property type="match status" value="1"/>
</dbReference>
<dbReference type="GO" id="GO:0004359">
    <property type="term" value="F:glutaminase activity"/>
    <property type="evidence" value="ECO:0007669"/>
    <property type="project" value="EnsemblFungi"/>
</dbReference>
<organism evidence="11 12">
    <name type="scientific">Hesseltinella vesiculosa</name>
    <dbReference type="NCBI Taxonomy" id="101127"/>
    <lineage>
        <taxon>Eukaryota</taxon>
        <taxon>Fungi</taxon>
        <taxon>Fungi incertae sedis</taxon>
        <taxon>Mucoromycota</taxon>
        <taxon>Mucoromycotina</taxon>
        <taxon>Mucoromycetes</taxon>
        <taxon>Mucorales</taxon>
        <taxon>Cunninghamellaceae</taxon>
        <taxon>Hesseltinella</taxon>
    </lineage>
</organism>
<dbReference type="GO" id="GO:0003952">
    <property type="term" value="F:NAD+ synthase (glutamine-hydrolyzing) activity"/>
    <property type="evidence" value="ECO:0007669"/>
    <property type="project" value="UniProtKB-UniRule"/>
</dbReference>
<sequence>MGHLITVATCSLNQWAMDFDGNLQRILESIRMAKEQGAKLRVGPELEITGYGCQDHFLEGDTYYHAWEVMAVILQSEEAKDMILDIGMPIMHKGVKYNCRVIVSDRQIALIRPKLYLANDGNYRELRFFAPWVPKKVEKFYLPRMIQKITQQSHVPIGDAVVSTLDTCIGCETCEELFTPNSPHIGMGLDGVEIFTNCSGSHHELRKLNLRIELIKSAMMKLGGLYLYANQQGCDGDRLYYDGCAMIVLNGDVIAQGSQFSLRDVEVVTATIDLEDIRSYRARMASRGIQASFSEAYERVDVDSALSSGENDSDLHVQPTAPKEPRYHTPEEEIALGPACWLWDYLRRSKTAGYFLPLSGGIDSCSTAVIVASMCRLVVQEAQAGNQQVLADIRRLMADSPDSIDPSYVPSDPREIANKIFCTCYMGTENSSKETRQRAKDLAAAIGSYHTDLNMDSVVKSIVGLFTLVTGRVPSFKVHGGSVAENLALQNIQARLRMLLAYMFAQLLPWCRSSTGSLLVLGSANVDESLRGYLTKYDCSSADINPIGGISKSDLRSFISYAGHAFDLPILNDFLDAPPTAELEPTTEDYVQSDEQDMGMTYDELTVYGRLRKIERCGPYSMFSKLVHTWADKLRPSEVAAKVKRFFFYYSINRHKMTTLTPSYHAEAYSPDDNRFDLRPFLYNASWKWQFNRIDQDAARLDASAASSST</sequence>
<evidence type="ECO:0000256" key="6">
    <source>
        <dbReference type="ARBA" id="ARBA00023027"/>
    </source>
</evidence>
<keyword evidence="12" id="KW-1185">Reference proteome</keyword>
<evidence type="ECO:0000256" key="8">
    <source>
        <dbReference type="PIRNR" id="PIRNR006630"/>
    </source>
</evidence>
<evidence type="ECO:0000259" key="10">
    <source>
        <dbReference type="PROSITE" id="PS50263"/>
    </source>
</evidence>
<accession>A0A1X2G4B1</accession>
<evidence type="ECO:0000256" key="2">
    <source>
        <dbReference type="ARBA" id="ARBA00007145"/>
    </source>
</evidence>
<comment type="similarity">
    <text evidence="2 8">In the C-terminal section; belongs to the NAD synthetase family.</text>
</comment>
<dbReference type="FunFam" id="3.60.110.10:FF:000003">
    <property type="entry name" value="Glutamine-dependent NAD(+) synthetase"/>
    <property type="match status" value="1"/>
</dbReference>
<keyword evidence="6 8" id="KW-0520">NAD</keyword>
<evidence type="ECO:0000313" key="12">
    <source>
        <dbReference type="Proteomes" id="UP000242146"/>
    </source>
</evidence>
<keyword evidence="5 8" id="KW-0067">ATP-binding</keyword>
<dbReference type="InterPro" id="IPR036526">
    <property type="entry name" value="C-N_Hydrolase_sf"/>
</dbReference>
<protein>
    <recommendedName>
        <fullName evidence="8">Glutamine-dependent NAD(+) synthetase</fullName>
        <ecNumber evidence="8">6.3.5.1</ecNumber>
    </recommendedName>
    <alternativeName>
        <fullName evidence="8">NAD(+) synthase [glutamine-hydrolyzing]</fullName>
    </alternativeName>
</protein>
<dbReference type="Gene3D" id="3.60.110.10">
    <property type="entry name" value="Carbon-nitrogen hydrolase"/>
    <property type="match status" value="1"/>
</dbReference>
<dbReference type="AlphaFoldDB" id="A0A1X2G4B1"/>
<dbReference type="InterPro" id="IPR022310">
    <property type="entry name" value="NAD/GMP_synthase"/>
</dbReference>